<dbReference type="PANTHER" id="PTHR31480">
    <property type="entry name" value="BIFUNCTIONAL LYCOPENE CYCLASE/PHYTOENE SYNTHASE"/>
    <property type="match status" value="1"/>
</dbReference>
<evidence type="ECO:0000313" key="2">
    <source>
        <dbReference type="Proteomes" id="UP000078596"/>
    </source>
</evidence>
<dbReference type="GO" id="GO:0016765">
    <property type="term" value="F:transferase activity, transferring alkyl or aryl (other than methyl) groups"/>
    <property type="evidence" value="ECO:0007669"/>
    <property type="project" value="UniProtKB-ARBA"/>
</dbReference>
<dbReference type="SUPFAM" id="SSF48576">
    <property type="entry name" value="Terpenoid synthases"/>
    <property type="match status" value="1"/>
</dbReference>
<dbReference type="Pfam" id="PF00494">
    <property type="entry name" value="SQS_PSY"/>
    <property type="match status" value="1"/>
</dbReference>
<evidence type="ECO:0000313" key="1">
    <source>
        <dbReference type="EMBL" id="ANJ66524.1"/>
    </source>
</evidence>
<dbReference type="EMBL" id="CP016027">
    <property type="protein sequence ID" value="ANJ66524.1"/>
    <property type="molecule type" value="Genomic_DNA"/>
</dbReference>
<organism evidence="1 2">
    <name type="scientific">Halothiobacillus diazotrophicus</name>
    <dbReference type="NCBI Taxonomy" id="1860122"/>
    <lineage>
        <taxon>Bacteria</taxon>
        <taxon>Pseudomonadati</taxon>
        <taxon>Pseudomonadota</taxon>
        <taxon>Gammaproteobacteria</taxon>
        <taxon>Chromatiales</taxon>
        <taxon>Halothiobacillaceae</taxon>
        <taxon>Halothiobacillus</taxon>
    </lineage>
</organism>
<dbReference type="InterPro" id="IPR008949">
    <property type="entry name" value="Isoprenoid_synthase_dom_sf"/>
</dbReference>
<dbReference type="Proteomes" id="UP000078596">
    <property type="component" value="Chromosome"/>
</dbReference>
<dbReference type="InterPro" id="IPR002060">
    <property type="entry name" value="Squ/phyt_synthse"/>
</dbReference>
<dbReference type="AlphaFoldDB" id="A0A191ZF76"/>
<dbReference type="Gene3D" id="1.10.600.10">
    <property type="entry name" value="Farnesyl Diphosphate Synthase"/>
    <property type="match status" value="1"/>
</dbReference>
<reference evidence="1 2" key="1">
    <citation type="submission" date="2016-06" db="EMBL/GenBank/DDBJ databases">
        <title>Insight into the functional genes involving in sulfur oxidation in Pearl River water.</title>
        <authorList>
            <person name="Luo J."/>
            <person name="Tan X."/>
            <person name="Lin W."/>
        </authorList>
    </citation>
    <scope>NUCLEOTIDE SEQUENCE [LARGE SCALE GENOMIC DNA]</scope>
    <source>
        <strain evidence="1 2">LS2</strain>
    </source>
</reference>
<protein>
    <recommendedName>
        <fullName evidence="3">Squalene synthase HpnD</fullName>
    </recommendedName>
</protein>
<evidence type="ECO:0008006" key="3">
    <source>
        <dbReference type="Google" id="ProtNLM"/>
    </source>
</evidence>
<sequence length="304" mass="34269">MARMNASLSHPASPPANIDEECSRIATPIGSGFRYACVPLKDVDRRAIIALRALDLTLAEITSTQSESQVARHKLEWWRQALHQALSFDQAEHPILLALHACMHENLRMALIPLVELRLGAAVIELDYQGFETQRDLLAYLDGAGGTMHEAYARILQIPETQHAALRSIGALHHRLQRLTYLGRHSRQGHIYLPAEQLAKAGVSEADFHRPNAADHLGPLLQNELADIQKQYQDAIQELRAITRRPDAFFRILIALDRAQIDLLHRHKAAVLTTRPETTPFQRLVTAWWSSKRSLPQFPNASKE</sequence>
<dbReference type="OrthoDB" id="9807580at2"/>
<keyword evidence="2" id="KW-1185">Reference proteome</keyword>
<proteinExistence type="predicted"/>
<dbReference type="RefSeq" id="WP_066098624.1">
    <property type="nucleotide sequence ID" value="NZ_CP016027.1"/>
</dbReference>
<accession>A0A191ZF76</accession>
<dbReference type="STRING" id="1860122.A9404_03250"/>
<gene>
    <name evidence="1" type="ORF">A9404_03250</name>
</gene>
<name>A0A191ZF76_9GAMM</name>
<dbReference type="KEGG" id="haz:A9404_03250"/>